<dbReference type="AlphaFoldDB" id="A0AAW1JSL2"/>
<dbReference type="Proteomes" id="UP001443914">
    <property type="component" value="Unassembled WGS sequence"/>
</dbReference>
<reference evidence="1" key="1">
    <citation type="submission" date="2024-03" db="EMBL/GenBank/DDBJ databases">
        <title>WGS assembly of Saponaria officinalis var. Norfolk2.</title>
        <authorList>
            <person name="Jenkins J."/>
            <person name="Shu S."/>
            <person name="Grimwood J."/>
            <person name="Barry K."/>
            <person name="Goodstein D."/>
            <person name="Schmutz J."/>
            <person name="Leebens-Mack J."/>
            <person name="Osbourn A."/>
        </authorList>
    </citation>
    <scope>NUCLEOTIDE SEQUENCE [LARGE SCALE GENOMIC DNA]</scope>
    <source>
        <strain evidence="1">JIC</strain>
    </source>
</reference>
<gene>
    <name evidence="1" type="ORF">RND81_07G160800</name>
</gene>
<accession>A0AAW1JSL2</accession>
<proteinExistence type="predicted"/>
<protein>
    <submittedName>
        <fullName evidence="1">Uncharacterized protein</fullName>
    </submittedName>
</protein>
<sequence>MANVFKAEDDESTNGSNNYYHKWTELDYTRTPDKLLKEESGSNGWFSAITGKGLALSTNLASEAEIGSSNGFQVYRIKTQMAAYLFGQQMLYLSALHRM</sequence>
<evidence type="ECO:0000313" key="2">
    <source>
        <dbReference type="Proteomes" id="UP001443914"/>
    </source>
</evidence>
<evidence type="ECO:0000313" key="1">
    <source>
        <dbReference type="EMBL" id="KAK9706921.1"/>
    </source>
</evidence>
<name>A0AAW1JSL2_SAPOF</name>
<dbReference type="EMBL" id="JBDFQZ010000007">
    <property type="protein sequence ID" value="KAK9706921.1"/>
    <property type="molecule type" value="Genomic_DNA"/>
</dbReference>
<keyword evidence="2" id="KW-1185">Reference proteome</keyword>
<comment type="caution">
    <text evidence="1">The sequence shown here is derived from an EMBL/GenBank/DDBJ whole genome shotgun (WGS) entry which is preliminary data.</text>
</comment>
<organism evidence="1 2">
    <name type="scientific">Saponaria officinalis</name>
    <name type="common">Common soapwort</name>
    <name type="synonym">Lychnis saponaria</name>
    <dbReference type="NCBI Taxonomy" id="3572"/>
    <lineage>
        <taxon>Eukaryota</taxon>
        <taxon>Viridiplantae</taxon>
        <taxon>Streptophyta</taxon>
        <taxon>Embryophyta</taxon>
        <taxon>Tracheophyta</taxon>
        <taxon>Spermatophyta</taxon>
        <taxon>Magnoliopsida</taxon>
        <taxon>eudicotyledons</taxon>
        <taxon>Gunneridae</taxon>
        <taxon>Pentapetalae</taxon>
        <taxon>Caryophyllales</taxon>
        <taxon>Caryophyllaceae</taxon>
        <taxon>Caryophylleae</taxon>
        <taxon>Saponaria</taxon>
    </lineage>
</organism>